<dbReference type="Proteomes" id="UP001197093">
    <property type="component" value="Unassembled WGS sequence"/>
</dbReference>
<dbReference type="PRINTS" id="PR00419">
    <property type="entry name" value="ADXRDTASE"/>
</dbReference>
<keyword evidence="3" id="KW-1185">Reference proteome</keyword>
<comment type="similarity">
    <text evidence="1">Belongs to the FAD-binding monooxygenase family.</text>
</comment>
<dbReference type="Gene3D" id="3.50.50.60">
    <property type="entry name" value="FAD/NAD(P)-binding domain"/>
    <property type="match status" value="3"/>
</dbReference>
<name>A0AAD4EN98_9PEZI</name>
<reference evidence="2" key="1">
    <citation type="submission" date="2023-02" db="EMBL/GenBank/DDBJ databases">
        <authorList>
            <person name="Palmer J.M."/>
        </authorList>
    </citation>
    <scope>NUCLEOTIDE SEQUENCE</scope>
    <source>
        <strain evidence="2">FW57</strain>
    </source>
</reference>
<dbReference type="AlphaFoldDB" id="A0AAD4EN98"/>
<dbReference type="PANTHER" id="PTHR42877:SF1">
    <property type="entry name" value="FAD-BINDING MONOOXYGENASE STCW"/>
    <property type="match status" value="1"/>
</dbReference>
<dbReference type="PANTHER" id="PTHR42877">
    <property type="entry name" value="L-ORNITHINE N(5)-MONOOXYGENASE-RELATED"/>
    <property type="match status" value="1"/>
</dbReference>
<accession>A0AAD4EN98</accession>
<dbReference type="Pfam" id="PF13450">
    <property type="entry name" value="NAD_binding_8"/>
    <property type="match status" value="1"/>
</dbReference>
<sequence>MTPGLNHNGNGTSNGESAVQAESSIPQHLTWMDPNNRKLRVLTIGAGISGILMAYRLQKDCENVEHVIYERNKDIGGLFALVSDLWTYLDKVCTVFDLRKFMTFHTEITGCYWQEEKGEWAVKLRQQLPGQEPREFEDHCHVLLHAAGVFCRPQWPTIPGLLDKFRGRVIHTGQWPADYQEAQWANDRVAIIGSGATSIQTVPGMQPHAKHLDVFVRTAIWFGVLAGNSGSQAKEYTPAEREEFRRNPAALVAHAKAIEDAVNGTWGAFYRGSKAHEMASGYFRNRMGEMIKDERLREGFTPKFGFGCRRITPGDPYMEAIQQDNVAVHFTHVESCTEDGVVGGDGIERKVDTVVCATGFDNSYRPHFPIVGKNGVDLREKWAVNPESYLGLAVPDMPNFMTFIGPTWPIQNGSVMAPLYSVADYAVKLIKKTQNENLRSWVPKQDVTDLFNEHVQEWAKHTVWADNCRSWYKNNETGRVNAIWPGSSLHYQQVIEQPRYEDFELRYFDKNPWAHLGMGWTIQDRLGPKQADVCPYLSLDNIDPRWYKANGGDVEALKEQREIFHAKSAR</sequence>
<dbReference type="SUPFAM" id="SSF51905">
    <property type="entry name" value="FAD/NAD(P)-binding domain"/>
    <property type="match status" value="1"/>
</dbReference>
<gene>
    <name evidence="2" type="ORF">NEMBOFW57_010741</name>
</gene>
<evidence type="ECO:0008006" key="4">
    <source>
        <dbReference type="Google" id="ProtNLM"/>
    </source>
</evidence>
<dbReference type="InterPro" id="IPR036188">
    <property type="entry name" value="FAD/NAD-bd_sf"/>
</dbReference>
<dbReference type="InterPro" id="IPR051209">
    <property type="entry name" value="FAD-bind_Monooxygenase_sf"/>
</dbReference>
<dbReference type="EMBL" id="JAHCVI010000006">
    <property type="protein sequence ID" value="KAG7284368.1"/>
    <property type="molecule type" value="Genomic_DNA"/>
</dbReference>
<evidence type="ECO:0000256" key="1">
    <source>
        <dbReference type="ARBA" id="ARBA00010139"/>
    </source>
</evidence>
<evidence type="ECO:0000313" key="3">
    <source>
        <dbReference type="Proteomes" id="UP001197093"/>
    </source>
</evidence>
<protein>
    <recommendedName>
        <fullName evidence="4">Sterigmatocystin biosynthesis monooxygenase stcW</fullName>
    </recommendedName>
</protein>
<proteinExistence type="inferred from homology"/>
<evidence type="ECO:0000313" key="2">
    <source>
        <dbReference type="EMBL" id="KAG7284368.1"/>
    </source>
</evidence>
<organism evidence="2 3">
    <name type="scientific">Staphylotrichum longicolle</name>
    <dbReference type="NCBI Taxonomy" id="669026"/>
    <lineage>
        <taxon>Eukaryota</taxon>
        <taxon>Fungi</taxon>
        <taxon>Dikarya</taxon>
        <taxon>Ascomycota</taxon>
        <taxon>Pezizomycotina</taxon>
        <taxon>Sordariomycetes</taxon>
        <taxon>Sordariomycetidae</taxon>
        <taxon>Sordariales</taxon>
        <taxon>Chaetomiaceae</taxon>
        <taxon>Staphylotrichum</taxon>
    </lineage>
</organism>
<comment type="caution">
    <text evidence="2">The sequence shown here is derived from an EMBL/GenBank/DDBJ whole genome shotgun (WGS) entry which is preliminary data.</text>
</comment>